<sequence>MNGTGDTGDTGEDVPEGWSPPQQPVPGQPVPSGPVPGRPLPPDPPAPLPPPTQATPPSRESCPGCGGSWSHFHGCALTVLSVEEASVLGLRKAERRVRQVLEERRRIAESSATPYPGAPLPSGPRPGAGPYDEAGYPSTARPRWWRRLFNFRRGPSAP</sequence>
<protein>
    <submittedName>
        <fullName evidence="2">Uncharacterized protein</fullName>
    </submittedName>
</protein>
<proteinExistence type="predicted"/>
<dbReference type="Proteomes" id="UP001500897">
    <property type="component" value="Unassembled WGS sequence"/>
</dbReference>
<evidence type="ECO:0000313" key="2">
    <source>
        <dbReference type="EMBL" id="GAA2096213.1"/>
    </source>
</evidence>
<gene>
    <name evidence="2" type="ORF">GCM10009759_25200</name>
</gene>
<feature type="region of interest" description="Disordered" evidence="1">
    <location>
        <begin position="1"/>
        <end position="67"/>
    </location>
</feature>
<evidence type="ECO:0000256" key="1">
    <source>
        <dbReference type="SAM" id="MobiDB-lite"/>
    </source>
</evidence>
<accession>A0ABN2WPL8</accession>
<comment type="caution">
    <text evidence="2">The sequence shown here is derived from an EMBL/GenBank/DDBJ whole genome shotgun (WGS) entry which is preliminary data.</text>
</comment>
<feature type="compositionally biased region" description="Pro residues" evidence="1">
    <location>
        <begin position="21"/>
        <end position="54"/>
    </location>
</feature>
<name>A0ABN2WPL8_9ACTN</name>
<organism evidence="2 3">
    <name type="scientific">Kitasatospora saccharophila</name>
    <dbReference type="NCBI Taxonomy" id="407973"/>
    <lineage>
        <taxon>Bacteria</taxon>
        <taxon>Bacillati</taxon>
        <taxon>Actinomycetota</taxon>
        <taxon>Actinomycetes</taxon>
        <taxon>Kitasatosporales</taxon>
        <taxon>Streptomycetaceae</taxon>
        <taxon>Kitasatospora</taxon>
    </lineage>
</organism>
<evidence type="ECO:0000313" key="3">
    <source>
        <dbReference type="Proteomes" id="UP001500897"/>
    </source>
</evidence>
<feature type="region of interest" description="Disordered" evidence="1">
    <location>
        <begin position="104"/>
        <end position="138"/>
    </location>
</feature>
<dbReference type="EMBL" id="BAAANS010000014">
    <property type="protein sequence ID" value="GAA2096213.1"/>
    <property type="molecule type" value="Genomic_DNA"/>
</dbReference>
<reference evidence="2 3" key="1">
    <citation type="journal article" date="2019" name="Int. J. Syst. Evol. Microbiol.">
        <title>The Global Catalogue of Microorganisms (GCM) 10K type strain sequencing project: providing services to taxonomists for standard genome sequencing and annotation.</title>
        <authorList>
            <consortium name="The Broad Institute Genomics Platform"/>
            <consortium name="The Broad Institute Genome Sequencing Center for Infectious Disease"/>
            <person name="Wu L."/>
            <person name="Ma J."/>
        </authorList>
    </citation>
    <scope>NUCLEOTIDE SEQUENCE [LARGE SCALE GENOMIC DNA]</scope>
    <source>
        <strain evidence="2 3">JCM 14559</strain>
    </source>
</reference>
<keyword evidence="3" id="KW-1185">Reference proteome</keyword>